<dbReference type="InterPro" id="IPR036412">
    <property type="entry name" value="HAD-like_sf"/>
</dbReference>
<dbReference type="PANTHER" id="PTHR10000">
    <property type="entry name" value="PHOSPHOSERINE PHOSPHATASE"/>
    <property type="match status" value="1"/>
</dbReference>
<dbReference type="NCBIfam" id="TIGR01484">
    <property type="entry name" value="HAD-SF-IIB"/>
    <property type="match status" value="1"/>
</dbReference>
<keyword evidence="4" id="KW-1185">Reference proteome</keyword>
<comment type="caution">
    <text evidence="1">The sequence shown here is derived from an EMBL/GenBank/DDBJ whole genome shotgun (WGS) entry which is preliminary data.</text>
</comment>
<dbReference type="GO" id="GO:0000287">
    <property type="term" value="F:magnesium ion binding"/>
    <property type="evidence" value="ECO:0007669"/>
    <property type="project" value="TreeGrafter"/>
</dbReference>
<reference evidence="2" key="2">
    <citation type="submission" date="2020-02" db="EMBL/GenBank/DDBJ databases">
        <authorList>
            <person name="Feng H."/>
        </authorList>
    </citation>
    <scope>NUCLEOTIDE SEQUENCE [LARGE SCALE GENOMIC DNA]</scope>
    <source>
        <strain evidence="2">Gsoil 114</strain>
    </source>
</reference>
<dbReference type="SFLD" id="SFLDG01140">
    <property type="entry name" value="C2.B:_Phosphomannomutase_and_P"/>
    <property type="match status" value="1"/>
</dbReference>
<evidence type="ECO:0000313" key="3">
    <source>
        <dbReference type="Proteomes" id="UP000030588"/>
    </source>
</evidence>
<gene>
    <name evidence="2" type="ORF">G4D61_00690</name>
    <name evidence="1" type="ORF">NG54_01595</name>
</gene>
<dbReference type="InterPro" id="IPR006379">
    <property type="entry name" value="HAD-SF_hydro_IIB"/>
</dbReference>
<dbReference type="InterPro" id="IPR000150">
    <property type="entry name" value="Cof"/>
</dbReference>
<dbReference type="NCBIfam" id="TIGR00099">
    <property type="entry name" value="Cof-subfamily"/>
    <property type="match status" value="1"/>
</dbReference>
<dbReference type="SUPFAM" id="SSF56784">
    <property type="entry name" value="HAD-like"/>
    <property type="match status" value="1"/>
</dbReference>
<dbReference type="PANTHER" id="PTHR10000:SF25">
    <property type="entry name" value="PHOSPHATASE YKRA-RELATED"/>
    <property type="match status" value="1"/>
</dbReference>
<accession>A0A0A6VEW7</accession>
<dbReference type="AlphaFoldDB" id="A0A0A6VEW7"/>
<dbReference type="InterPro" id="IPR023214">
    <property type="entry name" value="HAD_sf"/>
</dbReference>
<evidence type="ECO:0000313" key="2">
    <source>
        <dbReference type="EMBL" id="NEY18484.1"/>
    </source>
</evidence>
<protein>
    <submittedName>
        <fullName evidence="2">Cof-type HAD-IIB family hydrolase</fullName>
    </submittedName>
</protein>
<dbReference type="STRING" id="363870.NG54_01595"/>
<dbReference type="Proteomes" id="UP000030588">
    <property type="component" value="Unassembled WGS sequence"/>
</dbReference>
<evidence type="ECO:0000313" key="4">
    <source>
        <dbReference type="Proteomes" id="UP000476934"/>
    </source>
</evidence>
<dbReference type="Gene3D" id="3.40.50.1000">
    <property type="entry name" value="HAD superfamily/HAD-like"/>
    <property type="match status" value="1"/>
</dbReference>
<reference evidence="2 4" key="3">
    <citation type="submission" date="2020-03" db="EMBL/GenBank/DDBJ databases">
        <title>Bacillus aquiflavi sp. nov., isolated from yellow water of strong flavor Chinese baijiu in Yibin region of China.</title>
        <authorList>
            <person name="Xie J."/>
        </authorList>
    </citation>
    <scope>NUCLEOTIDE SEQUENCE [LARGE SCALE GENOMIC DNA]</scope>
    <source>
        <strain evidence="2 4">Gsoil 114</strain>
    </source>
</reference>
<dbReference type="GO" id="GO:0005829">
    <property type="term" value="C:cytosol"/>
    <property type="evidence" value="ECO:0007669"/>
    <property type="project" value="TreeGrafter"/>
</dbReference>
<name>A0A0A6VEW7_9BACI</name>
<keyword evidence="2" id="KW-0378">Hydrolase</keyword>
<dbReference type="GO" id="GO:0016791">
    <property type="term" value="F:phosphatase activity"/>
    <property type="evidence" value="ECO:0007669"/>
    <property type="project" value="TreeGrafter"/>
</dbReference>
<dbReference type="PROSITE" id="PS01229">
    <property type="entry name" value="COF_2"/>
    <property type="match status" value="1"/>
</dbReference>
<reference evidence="1 3" key="1">
    <citation type="submission" date="2014-10" db="EMBL/GenBank/DDBJ databases">
        <title>Draft genome of phytase producing Bacillus ginsengihumi strain M2.11.</title>
        <authorList>
            <person name="Toymentseva A."/>
            <person name="Boulygina E.A."/>
            <person name="Kazakov S.V."/>
            <person name="Kayumov I."/>
            <person name="Suleimanova A.D."/>
            <person name="Mardanova A.M."/>
            <person name="Maria S.N."/>
            <person name="Sergey M.Y."/>
            <person name="Sharipova M.R."/>
        </authorList>
    </citation>
    <scope>NUCLEOTIDE SEQUENCE [LARGE SCALE GENOMIC DNA]</scope>
    <source>
        <strain evidence="1 3">M2.11</strain>
    </source>
</reference>
<dbReference type="Pfam" id="PF08282">
    <property type="entry name" value="Hydrolase_3"/>
    <property type="match status" value="1"/>
</dbReference>
<dbReference type="EMBL" id="JAAIWK010000001">
    <property type="protein sequence ID" value="NEY18484.1"/>
    <property type="molecule type" value="Genomic_DNA"/>
</dbReference>
<organism evidence="1 3">
    <name type="scientific">Heyndrickxia ginsengihumi</name>
    <dbReference type="NCBI Taxonomy" id="363870"/>
    <lineage>
        <taxon>Bacteria</taxon>
        <taxon>Bacillati</taxon>
        <taxon>Bacillota</taxon>
        <taxon>Bacilli</taxon>
        <taxon>Bacillales</taxon>
        <taxon>Bacillaceae</taxon>
        <taxon>Heyndrickxia</taxon>
    </lineage>
</organism>
<evidence type="ECO:0000313" key="1">
    <source>
        <dbReference type="EMBL" id="KHD86775.1"/>
    </source>
</evidence>
<dbReference type="OrthoDB" id="9810101at2"/>
<sequence>MRYKIVFLDIDGTVLRYGKPITEATKQAVMALKDRNIHVAIATGRAPYFTDYLVKELNIDTRILFNGAFISLKDQVIYKKPIEKAVLRKLKYYSDLKKDPVTYLGDKEFKATDLEHPFVVEAYRHDPWGPKLAEPNFWEQQDIYQLFLHCELNTEQYYIENVPELYFRRWSEQGMRTCDVNPADQTKAVGIQKVLGILGIAPEEAVAFGDGLNDVEMLSSVGMGVAMGNARPEVKSCAQMVTLSVDDDGVSHGLKKLGLI</sequence>
<dbReference type="SFLD" id="SFLDS00003">
    <property type="entry name" value="Haloacid_Dehalogenase"/>
    <property type="match status" value="1"/>
</dbReference>
<dbReference type="Proteomes" id="UP000476934">
    <property type="component" value="Unassembled WGS sequence"/>
</dbReference>
<dbReference type="Gene3D" id="3.30.1240.10">
    <property type="match status" value="1"/>
</dbReference>
<dbReference type="EMBL" id="JRUN01000002">
    <property type="protein sequence ID" value="KHD86775.1"/>
    <property type="molecule type" value="Genomic_DNA"/>
</dbReference>
<proteinExistence type="predicted"/>
<dbReference type="RefSeq" id="WP_025727432.1">
    <property type="nucleotide sequence ID" value="NZ_JAAIWK010000001.1"/>
</dbReference>